<accession>A0A518CVI6</accession>
<evidence type="ECO:0000313" key="3">
    <source>
        <dbReference type="Proteomes" id="UP000319342"/>
    </source>
</evidence>
<name>A0A518CVI6_9BACT</name>
<dbReference type="Proteomes" id="UP000319342">
    <property type="component" value="Chromosome"/>
</dbReference>
<feature type="region of interest" description="Disordered" evidence="1">
    <location>
        <begin position="219"/>
        <end position="251"/>
    </location>
</feature>
<evidence type="ECO:0000256" key="1">
    <source>
        <dbReference type="SAM" id="MobiDB-lite"/>
    </source>
</evidence>
<organism evidence="2 3">
    <name type="scientific">Rohdeia mirabilis</name>
    <dbReference type="NCBI Taxonomy" id="2528008"/>
    <lineage>
        <taxon>Bacteria</taxon>
        <taxon>Pseudomonadati</taxon>
        <taxon>Planctomycetota</taxon>
        <taxon>Planctomycetia</taxon>
        <taxon>Planctomycetia incertae sedis</taxon>
        <taxon>Rohdeia</taxon>
    </lineage>
</organism>
<protein>
    <submittedName>
        <fullName evidence="2">Uncharacterized protein</fullName>
    </submittedName>
</protein>
<gene>
    <name evidence="2" type="ORF">Pla163_03400</name>
</gene>
<sequence length="576" mass="61319">MFNGTPRSALVEARCSLPAVADPSRAAANVRFETLAPDGTWQHDASQGAGRAFTSLGRLGARRRLVASWREPELGVVVVVREFDSPTAAPSPRVLDLGELEAPDSEPCQVRLIPSRPMPAAAVTRPAAGRSSQFAATDLDAERARVLHRSRVRIELDGPLDAPSRVRARHVFDVRPGPLDRLVGLRTGRYRARLVSARLHESDAPKWLVRGAPSSPEALAEAAFGESPSSTARSARSAPTQVAPASAPASHDSIVTIPSNGGTVDVALEVVPGAQVEIGGMGSRARLTWLRATDVATDVEHAPPVAAGPDLDGTVALALPEGTWDLRCAFDAEGAHGSPRRARVRVTVQQGRRASEVLAWEEVEPEPSRGSRRAPALALVAALLVAGVAYWVGRTSGVVTERGLVPVAIELPDALEPEDMPRWMRLIAIDRSGDRVRLLHDGRVDESRSGTIELPYGSWEVVAFAGRSLIEPSLREAVSRTFVASVSFDVTSATSPEQRLVLEPAALAVVGAGGAYALADWPPAARALWPLGRVEDRDARIQPLFPNLAHVALDGSSRVRAGAGRAVGTRTSHLRR</sequence>
<feature type="compositionally biased region" description="Low complexity" evidence="1">
    <location>
        <begin position="219"/>
        <end position="240"/>
    </location>
</feature>
<reference evidence="2 3" key="1">
    <citation type="submission" date="2019-02" db="EMBL/GenBank/DDBJ databases">
        <title>Deep-cultivation of Planctomycetes and their phenomic and genomic characterization uncovers novel biology.</title>
        <authorList>
            <person name="Wiegand S."/>
            <person name="Jogler M."/>
            <person name="Boedeker C."/>
            <person name="Pinto D."/>
            <person name="Vollmers J."/>
            <person name="Rivas-Marin E."/>
            <person name="Kohn T."/>
            <person name="Peeters S.H."/>
            <person name="Heuer A."/>
            <person name="Rast P."/>
            <person name="Oberbeckmann S."/>
            <person name="Bunk B."/>
            <person name="Jeske O."/>
            <person name="Meyerdierks A."/>
            <person name="Storesund J.E."/>
            <person name="Kallscheuer N."/>
            <person name="Luecker S."/>
            <person name="Lage O.M."/>
            <person name="Pohl T."/>
            <person name="Merkel B.J."/>
            <person name="Hornburger P."/>
            <person name="Mueller R.-W."/>
            <person name="Bruemmer F."/>
            <person name="Labrenz M."/>
            <person name="Spormann A.M."/>
            <person name="Op den Camp H."/>
            <person name="Overmann J."/>
            <person name="Amann R."/>
            <person name="Jetten M.S.M."/>
            <person name="Mascher T."/>
            <person name="Medema M.H."/>
            <person name="Devos D.P."/>
            <person name="Kaster A.-K."/>
            <person name="Ovreas L."/>
            <person name="Rohde M."/>
            <person name="Galperin M.Y."/>
            <person name="Jogler C."/>
        </authorList>
    </citation>
    <scope>NUCLEOTIDE SEQUENCE [LARGE SCALE GENOMIC DNA]</scope>
    <source>
        <strain evidence="2 3">Pla163</strain>
    </source>
</reference>
<dbReference type="RefSeq" id="WP_145182592.1">
    <property type="nucleotide sequence ID" value="NZ_CP036290.1"/>
</dbReference>
<dbReference type="EMBL" id="CP036290">
    <property type="protein sequence ID" value="QDU83242.1"/>
    <property type="molecule type" value="Genomic_DNA"/>
</dbReference>
<dbReference type="AlphaFoldDB" id="A0A518CVI6"/>
<evidence type="ECO:0000313" key="2">
    <source>
        <dbReference type="EMBL" id="QDU83242.1"/>
    </source>
</evidence>
<keyword evidence="3" id="KW-1185">Reference proteome</keyword>
<proteinExistence type="predicted"/>